<evidence type="ECO:0000313" key="2">
    <source>
        <dbReference type="EMBL" id="KAA9394360.1"/>
    </source>
</evidence>
<feature type="compositionally biased region" description="Acidic residues" evidence="1">
    <location>
        <begin position="66"/>
        <end position="77"/>
    </location>
</feature>
<sequence length="139" mass="14839">MTPLSRDLHPSNGRRRSLDADDVLAPTSLVARRAAQLQRAGQDPQDALAEPTDDDATGPVATVDPGADDADAPEDTDFPGQLHHQILEMMASGCDDEIIARHLHLDVAALRGAILELSAAAGSCNRFQLALRARDLGWI</sequence>
<organism evidence="2 3">
    <name type="scientific">Kocuria coralli</name>
    <dbReference type="NCBI Taxonomy" id="1461025"/>
    <lineage>
        <taxon>Bacteria</taxon>
        <taxon>Bacillati</taxon>
        <taxon>Actinomycetota</taxon>
        <taxon>Actinomycetes</taxon>
        <taxon>Micrococcales</taxon>
        <taxon>Micrococcaceae</taxon>
        <taxon>Kocuria</taxon>
    </lineage>
</organism>
<evidence type="ECO:0000313" key="3">
    <source>
        <dbReference type="Proteomes" id="UP000325957"/>
    </source>
</evidence>
<dbReference type="EMBL" id="SZWF01000007">
    <property type="protein sequence ID" value="KAA9394360.1"/>
    <property type="molecule type" value="Genomic_DNA"/>
</dbReference>
<dbReference type="Proteomes" id="UP000325957">
    <property type="component" value="Unassembled WGS sequence"/>
</dbReference>
<gene>
    <name evidence="2" type="ORF">FCK90_07785</name>
</gene>
<evidence type="ECO:0000256" key="1">
    <source>
        <dbReference type="SAM" id="MobiDB-lite"/>
    </source>
</evidence>
<comment type="caution">
    <text evidence="2">The sequence shown here is derived from an EMBL/GenBank/DDBJ whole genome shotgun (WGS) entry which is preliminary data.</text>
</comment>
<dbReference type="RefSeq" id="WP_158033731.1">
    <property type="nucleotide sequence ID" value="NZ_ML708616.1"/>
</dbReference>
<name>A0A5J5KYH8_9MICC</name>
<dbReference type="Gene3D" id="1.10.10.10">
    <property type="entry name" value="Winged helix-like DNA-binding domain superfamily/Winged helix DNA-binding domain"/>
    <property type="match status" value="1"/>
</dbReference>
<reference evidence="2 3" key="1">
    <citation type="submission" date="2019-05" db="EMBL/GenBank/DDBJ databases">
        <title>Kocuria coralli sp. nov., a novel actinobacterium isolated from coral reef seawater.</title>
        <authorList>
            <person name="Li J."/>
        </authorList>
    </citation>
    <scope>NUCLEOTIDE SEQUENCE [LARGE SCALE GENOMIC DNA]</scope>
    <source>
        <strain evidence="2 3">SCSIO 13007</strain>
    </source>
</reference>
<dbReference type="AlphaFoldDB" id="A0A5J5KYH8"/>
<feature type="region of interest" description="Disordered" evidence="1">
    <location>
        <begin position="1"/>
        <end position="23"/>
    </location>
</feature>
<feature type="region of interest" description="Disordered" evidence="1">
    <location>
        <begin position="35"/>
        <end position="78"/>
    </location>
</feature>
<dbReference type="InterPro" id="IPR036388">
    <property type="entry name" value="WH-like_DNA-bd_sf"/>
</dbReference>
<accession>A0A5J5KYH8</accession>
<dbReference type="OrthoDB" id="4266042at2"/>
<keyword evidence="3" id="KW-1185">Reference proteome</keyword>
<protein>
    <submittedName>
        <fullName evidence="2">Uncharacterized protein</fullName>
    </submittedName>
</protein>
<proteinExistence type="predicted"/>